<proteinExistence type="predicted"/>
<evidence type="ECO:0000256" key="1">
    <source>
        <dbReference type="SAM" id="MobiDB-lite"/>
    </source>
</evidence>
<evidence type="ECO:0000259" key="2">
    <source>
        <dbReference type="Pfam" id="PF08237"/>
    </source>
</evidence>
<feature type="region of interest" description="Disordered" evidence="1">
    <location>
        <begin position="328"/>
        <end position="405"/>
    </location>
</feature>
<organism evidence="3 4">
    <name type="scientific">Mycolicibacterium fallax</name>
    <name type="common">Mycobacterium fallax</name>
    <dbReference type="NCBI Taxonomy" id="1793"/>
    <lineage>
        <taxon>Bacteria</taxon>
        <taxon>Bacillati</taxon>
        <taxon>Actinomycetota</taxon>
        <taxon>Actinomycetes</taxon>
        <taxon>Mycobacteriales</taxon>
        <taxon>Mycobacteriaceae</taxon>
        <taxon>Mycolicibacterium</taxon>
    </lineage>
</organism>
<keyword evidence="4" id="KW-1185">Reference proteome</keyword>
<comment type="caution">
    <text evidence="3">The sequence shown here is derived from an EMBL/GenBank/DDBJ whole genome shotgun (WGS) entry which is preliminary data.</text>
</comment>
<gene>
    <name evidence="3" type="ORF">AWC04_11615</name>
</gene>
<evidence type="ECO:0000313" key="4">
    <source>
        <dbReference type="Proteomes" id="UP000193484"/>
    </source>
</evidence>
<sequence>MSIAVTAAAVTAVCPEPPGGSRSMPVALTTLVVEGSSTNPGGDGIADFYGGRFADPDTTTVNFLTGPYGIWSALRSSDSGPDTVLSSGWGAANASLLLGYLGATGDPMLTGSTWVLDNNVAGPNGGFGTRYPVFAAIGVNPLPTALPDTAAGDVVVISTATEYDLNSNAPKYLLNPVADLNSLATYLDGRLGQGSLVLPVNDDGTPGCAGAAGCTATTTPGGPTEVSFTTADGQPAGARVEQVDGVTYVGYRTERLPLLAPLRRYGGATGTLLADAAEPALRATVDYGYPNNDPLADPGSHRPAGLLPTPTETRTYLRELRAGLATGGQLLRSGAADRTGADRPAADTAGAQTQPGADGRRSVRGTADSVRPPAVRAAVQRLSRSLGIGQRDAAKPDARQHTDGQ</sequence>
<protein>
    <recommendedName>
        <fullName evidence="2">PE-PPE domain-containing protein</fullName>
    </recommendedName>
</protein>
<accession>A0A1X1RBJ5</accession>
<dbReference type="Proteomes" id="UP000193484">
    <property type="component" value="Unassembled WGS sequence"/>
</dbReference>
<evidence type="ECO:0000313" key="3">
    <source>
        <dbReference type="EMBL" id="ORV02571.1"/>
    </source>
</evidence>
<feature type="compositionally biased region" description="Basic and acidic residues" evidence="1">
    <location>
        <begin position="392"/>
        <end position="405"/>
    </location>
</feature>
<dbReference type="InterPro" id="IPR013228">
    <property type="entry name" value="PE-PPE_C"/>
</dbReference>
<reference evidence="3 4" key="1">
    <citation type="submission" date="2016-01" db="EMBL/GenBank/DDBJ databases">
        <title>The new phylogeny of the genus Mycobacterium.</title>
        <authorList>
            <person name="Tarcisio F."/>
            <person name="Conor M."/>
            <person name="Antonella G."/>
            <person name="Elisabetta G."/>
            <person name="Giulia F.S."/>
            <person name="Sara T."/>
            <person name="Anna F."/>
            <person name="Clotilde B."/>
            <person name="Roberto B."/>
            <person name="Veronica D.S."/>
            <person name="Fabio R."/>
            <person name="Monica P."/>
            <person name="Olivier J."/>
            <person name="Enrico T."/>
            <person name="Nicola S."/>
        </authorList>
    </citation>
    <scope>NUCLEOTIDE SEQUENCE [LARGE SCALE GENOMIC DNA]</scope>
    <source>
        <strain evidence="3 4">DSM 44179</strain>
    </source>
</reference>
<feature type="domain" description="PE-PPE" evidence="2">
    <location>
        <begin position="247"/>
        <end position="289"/>
    </location>
</feature>
<name>A0A1X1RBJ5_MYCFA</name>
<dbReference type="AlphaFoldDB" id="A0A1X1RBJ5"/>
<dbReference type="EMBL" id="LQOJ01000040">
    <property type="protein sequence ID" value="ORV02571.1"/>
    <property type="molecule type" value="Genomic_DNA"/>
</dbReference>
<dbReference type="Pfam" id="PF08237">
    <property type="entry name" value="PE-PPE"/>
    <property type="match status" value="1"/>
</dbReference>